<keyword evidence="5 7" id="KW-0573">Peptidoglycan synthesis</keyword>
<dbReference type="Proteomes" id="UP000677616">
    <property type="component" value="Chromosome"/>
</dbReference>
<keyword evidence="7" id="KW-0067">ATP-binding</keyword>
<dbReference type="RefSeq" id="WP_212572058.1">
    <property type="nucleotide sequence ID" value="NZ_CP073084.1"/>
</dbReference>
<evidence type="ECO:0000313" key="11">
    <source>
        <dbReference type="EMBL" id="QUE54882.1"/>
    </source>
</evidence>
<evidence type="ECO:0000313" key="12">
    <source>
        <dbReference type="Proteomes" id="UP000677616"/>
    </source>
</evidence>
<comment type="PTM">
    <text evidence="7">Carboxylation is probably crucial for Mg(2+) binding and, consequently, for the gamma-phosphate positioning of ATP.</text>
</comment>
<comment type="catalytic activity">
    <reaction evidence="7">
        <text>UDP-N-acetyl-alpha-D-muramoyl-L-alanyl-D-glutamate + L-lysine + ATP = UDP-N-acetyl-alpha-D-muramoyl-L-alanyl-gamma-D-glutamyl-L-lysine + ADP + phosphate + H(+)</text>
        <dbReference type="Rhea" id="RHEA:17969"/>
        <dbReference type="ChEBI" id="CHEBI:15378"/>
        <dbReference type="ChEBI" id="CHEBI:30616"/>
        <dbReference type="ChEBI" id="CHEBI:32551"/>
        <dbReference type="ChEBI" id="CHEBI:43474"/>
        <dbReference type="ChEBI" id="CHEBI:83900"/>
        <dbReference type="ChEBI" id="CHEBI:83903"/>
        <dbReference type="ChEBI" id="CHEBI:456216"/>
        <dbReference type="EC" id="6.3.2.7"/>
    </reaction>
</comment>
<evidence type="ECO:0000259" key="9">
    <source>
        <dbReference type="Pfam" id="PF02875"/>
    </source>
</evidence>
<dbReference type="Gene3D" id="3.90.190.20">
    <property type="entry name" value="Mur ligase, C-terminal domain"/>
    <property type="match status" value="1"/>
</dbReference>
<dbReference type="GO" id="GO:0047482">
    <property type="term" value="F:UDP-N-acetylmuramoyl-L-alanyl-D-glutamate-L-lysine ligase activity"/>
    <property type="evidence" value="ECO:0007669"/>
    <property type="project" value="UniProtKB-EC"/>
</dbReference>
<dbReference type="HAMAP" id="MF_00208">
    <property type="entry name" value="MurE"/>
    <property type="match status" value="1"/>
</dbReference>
<comment type="similarity">
    <text evidence="2 7">Belongs to the MurCDEF family. MurE subfamily.</text>
</comment>
<keyword evidence="7" id="KW-0547">Nucleotide-binding</keyword>
<keyword evidence="4 7" id="KW-0133">Cell shape</keyword>
<dbReference type="EMBL" id="CP073084">
    <property type="protein sequence ID" value="QUE54882.1"/>
    <property type="molecule type" value="Genomic_DNA"/>
</dbReference>
<comment type="caution">
    <text evidence="7">Lacks conserved residue(s) required for the propagation of feature annotation.</text>
</comment>
<comment type="subcellular location">
    <subcellularLocation>
        <location evidence="7 8">Cytoplasm</location>
    </subcellularLocation>
</comment>
<evidence type="ECO:0000256" key="5">
    <source>
        <dbReference type="ARBA" id="ARBA00022984"/>
    </source>
</evidence>
<dbReference type="InterPro" id="IPR004101">
    <property type="entry name" value="Mur_ligase_C"/>
</dbReference>
<evidence type="ECO:0000256" key="6">
    <source>
        <dbReference type="ARBA" id="ARBA00023316"/>
    </source>
</evidence>
<organism evidence="11 12">
    <name type="scientific">Streptococcus oriscaviae</name>
    <dbReference type="NCBI Taxonomy" id="2781599"/>
    <lineage>
        <taxon>Bacteria</taxon>
        <taxon>Bacillati</taxon>
        <taxon>Bacillota</taxon>
        <taxon>Bacilli</taxon>
        <taxon>Lactobacillales</taxon>
        <taxon>Streptococcaceae</taxon>
        <taxon>Streptococcus</taxon>
    </lineage>
</organism>
<dbReference type="NCBIfam" id="NF010628">
    <property type="entry name" value="PRK14022.1"/>
    <property type="match status" value="1"/>
</dbReference>
<dbReference type="PANTHER" id="PTHR23135:SF4">
    <property type="entry name" value="UDP-N-ACETYLMURAMOYL-L-ALANYL-D-GLUTAMATE--2,6-DIAMINOPIMELATE LIGASE MURE HOMOLOG, CHLOROPLASTIC"/>
    <property type="match status" value="1"/>
</dbReference>
<dbReference type="InterPro" id="IPR036615">
    <property type="entry name" value="Mur_ligase_C_dom_sf"/>
</dbReference>
<dbReference type="Gene3D" id="3.40.1190.10">
    <property type="entry name" value="Mur-like, catalytic domain"/>
    <property type="match status" value="1"/>
</dbReference>
<dbReference type="Gene3D" id="3.40.1390.10">
    <property type="entry name" value="MurE/MurF, N-terminal domain"/>
    <property type="match status" value="1"/>
</dbReference>
<dbReference type="EC" id="6.3.2.7" evidence="7"/>
<keyword evidence="6 7" id="KW-0961">Cell wall biogenesis/degradation</keyword>
<protein>
    <recommendedName>
        <fullName evidence="7">UDP-N-acetylmuramoyl-L-alanyl-D-glutamate--L-lysine ligase</fullName>
        <ecNumber evidence="7">6.3.2.7</ecNumber>
    </recommendedName>
    <alternativeName>
        <fullName evidence="7">L-lysine-adding enzyme</fullName>
    </alternativeName>
    <alternativeName>
        <fullName evidence="7">UDP-MurNAc-L-Ala-D-Glu:L-Lys ligase</fullName>
    </alternativeName>
    <alternativeName>
        <fullName evidence="7">UDP-MurNAc-tripeptide synthetase</fullName>
    </alternativeName>
    <alternativeName>
        <fullName evidence="7">UDP-N-acetylmuramyl-tripeptide synthetase</fullName>
    </alternativeName>
</protein>
<dbReference type="InterPro" id="IPR036565">
    <property type="entry name" value="Mur-like_cat_sf"/>
</dbReference>
<feature type="binding site" evidence="7">
    <location>
        <begin position="160"/>
        <end position="161"/>
    </location>
    <ligand>
        <name>UDP-N-acetyl-alpha-D-muramoyl-L-alanyl-D-glutamate</name>
        <dbReference type="ChEBI" id="CHEBI:83900"/>
    </ligand>
</feature>
<keyword evidence="7" id="KW-0460">Magnesium</keyword>
<dbReference type="NCBIfam" id="TIGR01085">
    <property type="entry name" value="murE"/>
    <property type="match status" value="1"/>
</dbReference>
<feature type="binding site" evidence="7">
    <location>
        <position position="187"/>
    </location>
    <ligand>
        <name>UDP-N-acetyl-alpha-D-muramoyl-L-alanyl-D-glutamate</name>
        <dbReference type="ChEBI" id="CHEBI:83900"/>
    </ligand>
</feature>
<evidence type="ECO:0000256" key="3">
    <source>
        <dbReference type="ARBA" id="ARBA00022598"/>
    </source>
</evidence>
<gene>
    <name evidence="7" type="primary">murE</name>
    <name evidence="11" type="ORF">INT76_03075</name>
</gene>
<dbReference type="SUPFAM" id="SSF53623">
    <property type="entry name" value="MurD-like peptide ligases, catalytic domain"/>
    <property type="match status" value="1"/>
</dbReference>
<comment type="cofactor">
    <cofactor evidence="7">
        <name>Mg(2+)</name>
        <dbReference type="ChEBI" id="CHEBI:18420"/>
    </cofactor>
</comment>
<feature type="domain" description="Mur ligase C-terminal" evidence="9">
    <location>
        <begin position="330"/>
        <end position="456"/>
    </location>
</feature>
<evidence type="ECO:0000259" key="10">
    <source>
        <dbReference type="Pfam" id="PF08245"/>
    </source>
</evidence>
<feature type="binding site" evidence="7">
    <location>
        <position position="195"/>
    </location>
    <ligand>
        <name>UDP-N-acetyl-alpha-D-muramoyl-L-alanyl-D-glutamate</name>
        <dbReference type="ChEBI" id="CHEBI:83900"/>
    </ligand>
</feature>
<evidence type="ECO:0000256" key="1">
    <source>
        <dbReference type="ARBA" id="ARBA00004752"/>
    </source>
</evidence>
<feature type="binding site" evidence="7">
    <location>
        <begin position="118"/>
        <end position="124"/>
    </location>
    <ligand>
        <name>ATP</name>
        <dbReference type="ChEBI" id="CHEBI:30616"/>
    </ligand>
</feature>
<evidence type="ECO:0000256" key="7">
    <source>
        <dbReference type="HAMAP-Rule" id="MF_00208"/>
    </source>
</evidence>
<feature type="domain" description="Mur ligase central" evidence="10">
    <location>
        <begin position="117"/>
        <end position="308"/>
    </location>
</feature>
<reference evidence="11 12" key="1">
    <citation type="submission" date="2021-04" db="EMBL/GenBank/DDBJ databases">
        <title>Complete genome sequence of a novel Streptococcus species.</title>
        <authorList>
            <person name="Teng J.L.L."/>
        </authorList>
    </citation>
    <scope>NUCLEOTIDE SEQUENCE [LARGE SCALE GENOMIC DNA]</scope>
    <source>
        <strain evidence="11 12">HKU75</strain>
    </source>
</reference>
<accession>A0ABX7YMK2</accession>
<dbReference type="Pfam" id="PF08245">
    <property type="entry name" value="Mur_ligase_M"/>
    <property type="match status" value="1"/>
</dbReference>
<dbReference type="SUPFAM" id="SSF63418">
    <property type="entry name" value="MurE/MurF N-terminal domain"/>
    <property type="match status" value="1"/>
</dbReference>
<dbReference type="InterPro" id="IPR013221">
    <property type="entry name" value="Mur_ligase_cen"/>
</dbReference>
<evidence type="ECO:0000256" key="4">
    <source>
        <dbReference type="ARBA" id="ARBA00022960"/>
    </source>
</evidence>
<keyword evidence="3 7" id="KW-0436">Ligase</keyword>
<comment type="pathway">
    <text evidence="1 7 8">Cell wall biogenesis; peptidoglycan biosynthesis.</text>
</comment>
<dbReference type="InterPro" id="IPR005761">
    <property type="entry name" value="UDP-N-AcMur-Glu-dNH2Pim_ligase"/>
</dbReference>
<evidence type="ECO:0000256" key="2">
    <source>
        <dbReference type="ARBA" id="ARBA00005898"/>
    </source>
</evidence>
<keyword evidence="7" id="KW-0963">Cytoplasm</keyword>
<keyword evidence="7 8" id="KW-0132">Cell division</keyword>
<dbReference type="InterPro" id="IPR035911">
    <property type="entry name" value="MurE/MurF_N"/>
</dbReference>
<dbReference type="Pfam" id="PF02875">
    <property type="entry name" value="Mur_ligase_C"/>
    <property type="match status" value="1"/>
</dbReference>
<feature type="short sequence motif" description="L-lysine recognition motif" evidence="7">
    <location>
        <begin position="404"/>
        <end position="407"/>
    </location>
</feature>
<feature type="modified residue" description="N6-carboxylysine" evidence="7">
    <location>
        <position position="229"/>
    </location>
</feature>
<keyword evidence="7 8" id="KW-0131">Cell cycle</keyword>
<comment type="function">
    <text evidence="7">Catalyzes the addition of L-lysine to the nucleotide precursor UDP-N-acetylmuramoyl-L-alanyl-D-glutamate (UMAG) in the biosynthesis of bacterial cell-wall peptidoglycan.</text>
</comment>
<feature type="binding site" evidence="7">
    <location>
        <position position="42"/>
    </location>
    <ligand>
        <name>UDP-N-acetyl-alpha-D-muramoyl-L-alanyl-D-glutamate</name>
        <dbReference type="ChEBI" id="CHEBI:83900"/>
    </ligand>
</feature>
<proteinExistence type="inferred from homology"/>
<evidence type="ECO:0000256" key="8">
    <source>
        <dbReference type="RuleBase" id="RU004135"/>
    </source>
</evidence>
<name>A0ABX7YMK2_9STRE</name>
<keyword evidence="12" id="KW-1185">Reference proteome</keyword>
<dbReference type="SUPFAM" id="SSF53244">
    <property type="entry name" value="MurD-like peptide ligases, peptide-binding domain"/>
    <property type="match status" value="1"/>
</dbReference>
<dbReference type="PANTHER" id="PTHR23135">
    <property type="entry name" value="MUR LIGASE FAMILY MEMBER"/>
    <property type="match status" value="1"/>
</dbReference>
<sequence length="481" mass="53599">MITIETLLTILKEDGNFRHINHNKTSYNTWSGVQFDALSYDSRTVSPSTLFFAKGASFKREFLEKAIEDGLAFYVSEMDYELDIPVILVNDVKQAMSLIAMEFYDHPEQKLKLLAFTGTKGKTTAAYFAYSILSQSHRPAMLSTMNTTLDGVHFFKSALTTPESLDLFAMMAKAVENGRTHLVMEVSSQAYLVKRVYGLTFDVGVFLNISPDHIGPIEHPTFEDYFYHKRLLMDNSRAVIVNSGMEHFEAVREQVITKDHDFYGSASDNAILDSHGFDFAVSGKLAGHYDIQLIGRFNQENALAAGLACLRLGASLEDIRAGIAQTSVPGRMEVLTQKNGAKIFVDYAHNGDSVKKLIDVVLEHQKGKVILILGATGNKGESRRKDFGLLLNHYPQIDVLLTADDPNREDPAAIAAEIQSYMTRPSQIEVDREKAIQLAMSMTKNNQDAVIIAGKGADAYQIVNDRREEYAGDLEVAKHYL</sequence>